<evidence type="ECO:0000313" key="2">
    <source>
        <dbReference type="EMBL" id="NYT86107.1"/>
    </source>
</evidence>
<keyword evidence="2" id="KW-0489">Methyltransferase</keyword>
<dbReference type="GO" id="GO:0008168">
    <property type="term" value="F:methyltransferase activity"/>
    <property type="evidence" value="ECO:0007669"/>
    <property type="project" value="UniProtKB-KW"/>
</dbReference>
<organism evidence="2 3">
    <name type="scientific">Pollutimonas harenae</name>
    <dbReference type="NCBI Taxonomy" id="657015"/>
    <lineage>
        <taxon>Bacteria</taxon>
        <taxon>Pseudomonadati</taxon>
        <taxon>Pseudomonadota</taxon>
        <taxon>Betaproteobacteria</taxon>
        <taxon>Burkholderiales</taxon>
        <taxon>Alcaligenaceae</taxon>
        <taxon>Pollutimonas</taxon>
    </lineage>
</organism>
<dbReference type="CDD" id="cd02440">
    <property type="entry name" value="AdoMet_MTases"/>
    <property type="match status" value="1"/>
</dbReference>
<dbReference type="InterPro" id="IPR029063">
    <property type="entry name" value="SAM-dependent_MTases_sf"/>
</dbReference>
<dbReference type="GO" id="GO:0032259">
    <property type="term" value="P:methylation"/>
    <property type="evidence" value="ECO:0007669"/>
    <property type="project" value="UniProtKB-KW"/>
</dbReference>
<dbReference type="AlphaFoldDB" id="A0A853GVE2"/>
<dbReference type="Pfam" id="PF13649">
    <property type="entry name" value="Methyltransf_25"/>
    <property type="match status" value="1"/>
</dbReference>
<reference evidence="2 3" key="1">
    <citation type="submission" date="2020-07" db="EMBL/GenBank/DDBJ databases">
        <title>Taxonomic revisions and descriptions of new bacterial species based on genomic comparisons in the high-G+C-content subgroup of the family Alcaligenaceae.</title>
        <authorList>
            <person name="Szabo A."/>
            <person name="Felfoldi T."/>
        </authorList>
    </citation>
    <scope>NUCLEOTIDE SEQUENCE [LARGE SCALE GENOMIC DNA]</scope>
    <source>
        <strain evidence="2 3">DSM 25667</strain>
    </source>
</reference>
<gene>
    <name evidence="2" type="ORF">H0A62_10870</name>
</gene>
<dbReference type="Gene3D" id="3.40.50.150">
    <property type="entry name" value="Vaccinia Virus protein VP39"/>
    <property type="match status" value="1"/>
</dbReference>
<keyword evidence="3" id="KW-1185">Reference proteome</keyword>
<keyword evidence="2" id="KW-0808">Transferase</keyword>
<protein>
    <submittedName>
        <fullName evidence="2">Methyltransferase domain-containing protein</fullName>
    </submittedName>
</protein>
<evidence type="ECO:0000313" key="3">
    <source>
        <dbReference type="Proteomes" id="UP000554144"/>
    </source>
</evidence>
<name>A0A853GVE2_9BURK</name>
<proteinExistence type="predicted"/>
<feature type="domain" description="Methyltransferase" evidence="1">
    <location>
        <begin position="63"/>
        <end position="159"/>
    </location>
</feature>
<dbReference type="Proteomes" id="UP000554144">
    <property type="component" value="Unassembled WGS sequence"/>
</dbReference>
<sequence length="220" mass="24191">MAQRVLGLGRARRVSGYLKKMVPGAFLQEFFAQPGIVGAICPSSPFLAHRMAREVSHIKDGLIIELGPGTGVVTKALLKQGVAPERLLVLEYSNRFVQRLRRQFPLVNIVHGNAADLCRIVPAGTKVSAIVSSLPLCSLPEPLMQSIVQQWRELLHDSGVAVQFTYNLHRPAWHKHVQGVQTGSSIVWGNLPPARVSTFSFHTHKLSSPHHEHPPAEHPG</sequence>
<accession>A0A853GVE2</accession>
<comment type="caution">
    <text evidence="2">The sequence shown here is derived from an EMBL/GenBank/DDBJ whole genome shotgun (WGS) entry which is preliminary data.</text>
</comment>
<evidence type="ECO:0000259" key="1">
    <source>
        <dbReference type="Pfam" id="PF13649"/>
    </source>
</evidence>
<dbReference type="RefSeq" id="WP_130039642.1">
    <property type="nucleotide sequence ID" value="NZ_JACCEV010000002.1"/>
</dbReference>
<dbReference type="SUPFAM" id="SSF53335">
    <property type="entry name" value="S-adenosyl-L-methionine-dependent methyltransferases"/>
    <property type="match status" value="1"/>
</dbReference>
<dbReference type="EMBL" id="JACCEV010000002">
    <property type="protein sequence ID" value="NYT86107.1"/>
    <property type="molecule type" value="Genomic_DNA"/>
</dbReference>
<dbReference type="InterPro" id="IPR041698">
    <property type="entry name" value="Methyltransf_25"/>
</dbReference>
<dbReference type="OrthoDB" id="9805585at2"/>